<evidence type="ECO:0000313" key="7">
    <source>
        <dbReference type="Proteomes" id="UP000515211"/>
    </source>
</evidence>
<evidence type="ECO:0000313" key="8">
    <source>
        <dbReference type="RefSeq" id="XP_015959426.3"/>
    </source>
</evidence>
<dbReference type="Pfam" id="PF02892">
    <property type="entry name" value="zf-BED"/>
    <property type="match status" value="1"/>
</dbReference>
<protein>
    <submittedName>
        <fullName evidence="8">Uncharacterized protein LOC107483311</fullName>
    </submittedName>
</protein>
<dbReference type="Pfam" id="PF04937">
    <property type="entry name" value="DUF659"/>
    <property type="match status" value="1"/>
</dbReference>
<keyword evidence="2 4" id="KW-0863">Zinc-finger</keyword>
<dbReference type="Proteomes" id="UP000515211">
    <property type="component" value="Chromosome 4"/>
</dbReference>
<keyword evidence="3" id="KW-0862">Zinc</keyword>
<evidence type="ECO:0000256" key="5">
    <source>
        <dbReference type="SAM" id="MobiDB-lite"/>
    </source>
</evidence>
<feature type="domain" description="BED-type" evidence="6">
    <location>
        <begin position="32"/>
        <end position="88"/>
    </location>
</feature>
<dbReference type="InterPro" id="IPR012337">
    <property type="entry name" value="RNaseH-like_sf"/>
</dbReference>
<feature type="compositionally biased region" description="Polar residues" evidence="5">
    <location>
        <begin position="1"/>
        <end position="14"/>
    </location>
</feature>
<dbReference type="InterPro" id="IPR007021">
    <property type="entry name" value="DUF659"/>
</dbReference>
<dbReference type="RefSeq" id="XP_015959426.3">
    <property type="nucleotide sequence ID" value="XM_016103940.3"/>
</dbReference>
<evidence type="ECO:0000259" key="6">
    <source>
        <dbReference type="PROSITE" id="PS50808"/>
    </source>
</evidence>
<feature type="compositionally biased region" description="Basic and acidic residues" evidence="5">
    <location>
        <begin position="28"/>
        <end position="41"/>
    </location>
</feature>
<dbReference type="KEGG" id="adu:107483311"/>
<dbReference type="SUPFAM" id="SSF53098">
    <property type="entry name" value="Ribonuclease H-like"/>
    <property type="match status" value="1"/>
</dbReference>
<keyword evidence="1" id="KW-0479">Metal-binding</keyword>
<reference evidence="8" key="2">
    <citation type="submission" date="2025-08" db="UniProtKB">
        <authorList>
            <consortium name="RefSeq"/>
        </authorList>
    </citation>
    <scope>IDENTIFICATION</scope>
    <source>
        <tissue evidence="8">Whole plant</tissue>
    </source>
</reference>
<organism evidence="7 8">
    <name type="scientific">Arachis duranensis</name>
    <name type="common">Wild peanut</name>
    <dbReference type="NCBI Taxonomy" id="130453"/>
    <lineage>
        <taxon>Eukaryota</taxon>
        <taxon>Viridiplantae</taxon>
        <taxon>Streptophyta</taxon>
        <taxon>Embryophyta</taxon>
        <taxon>Tracheophyta</taxon>
        <taxon>Spermatophyta</taxon>
        <taxon>Magnoliopsida</taxon>
        <taxon>eudicotyledons</taxon>
        <taxon>Gunneridae</taxon>
        <taxon>Pentapetalae</taxon>
        <taxon>rosids</taxon>
        <taxon>fabids</taxon>
        <taxon>Fabales</taxon>
        <taxon>Fabaceae</taxon>
        <taxon>Papilionoideae</taxon>
        <taxon>50 kb inversion clade</taxon>
        <taxon>dalbergioids sensu lato</taxon>
        <taxon>Dalbergieae</taxon>
        <taxon>Pterocarpus clade</taxon>
        <taxon>Arachis</taxon>
    </lineage>
</organism>
<proteinExistence type="predicted"/>
<name>A0A6P4CYL9_ARADU</name>
<evidence type="ECO:0000256" key="4">
    <source>
        <dbReference type="PROSITE-ProRule" id="PRU00027"/>
    </source>
</evidence>
<dbReference type="PANTHER" id="PTHR32166:SF122">
    <property type="entry name" value="OS09G0499600 PROTEIN"/>
    <property type="match status" value="1"/>
</dbReference>
<dbReference type="PROSITE" id="PS50808">
    <property type="entry name" value="ZF_BED"/>
    <property type="match status" value="1"/>
</dbReference>
<dbReference type="GO" id="GO:0008270">
    <property type="term" value="F:zinc ion binding"/>
    <property type="evidence" value="ECO:0007669"/>
    <property type="project" value="UniProtKB-KW"/>
</dbReference>
<sequence length="419" mass="47822">MSENVGSGTGSSLPSIPRPTPAISRRKNATENRSDIGWKHGIDVQGNGKKVKCNYCSKTINGGIYRFKHHLVGTKEDSEPCASVPEEVKAVMLKVCVEDKEASLKKRRFGDDEDYPEQTKNEKDNSQQKGKDIRNFVTKEKGAQVQSTINQIMKKDLKKQCDQQCAIFFYTSTIPFNVTKNSEFLKFCEMVGRYRIGYKPPSYHELRETQLKKATTNVDEMLTEFKAEWKRTDTSDISKITDKVVKMLEDAEEFVDEENVVQIVTDNDVNYKAAGEKMMKTRKNLYWTPCATHCIDLILENFKKKLKVHETTMKKGRKIITFIYSRSMLISMLRNFTKGKDLVRPGATRFATAYLTLTCLHDNKGPLMTMFTSDDWKTTKVASTPEGIRVQNIALDSRLWKNIVICLKTTAPLITVLRS</sequence>
<evidence type="ECO:0000256" key="3">
    <source>
        <dbReference type="ARBA" id="ARBA00022833"/>
    </source>
</evidence>
<evidence type="ECO:0000256" key="1">
    <source>
        <dbReference type="ARBA" id="ARBA00022723"/>
    </source>
</evidence>
<dbReference type="GeneID" id="107483311"/>
<dbReference type="PANTHER" id="PTHR32166">
    <property type="entry name" value="OSJNBA0013A04.12 PROTEIN"/>
    <property type="match status" value="1"/>
</dbReference>
<feature type="region of interest" description="Disordered" evidence="5">
    <location>
        <begin position="107"/>
        <end position="132"/>
    </location>
</feature>
<feature type="compositionally biased region" description="Basic and acidic residues" evidence="5">
    <location>
        <begin position="117"/>
        <end position="132"/>
    </location>
</feature>
<gene>
    <name evidence="8" type="primary">LOC107483311</name>
</gene>
<keyword evidence="7" id="KW-1185">Reference proteome</keyword>
<dbReference type="GO" id="GO:0003677">
    <property type="term" value="F:DNA binding"/>
    <property type="evidence" value="ECO:0007669"/>
    <property type="project" value="InterPro"/>
</dbReference>
<evidence type="ECO:0000256" key="2">
    <source>
        <dbReference type="ARBA" id="ARBA00022771"/>
    </source>
</evidence>
<dbReference type="InterPro" id="IPR003656">
    <property type="entry name" value="Znf_BED"/>
</dbReference>
<accession>A0A6P4CYL9</accession>
<feature type="region of interest" description="Disordered" evidence="5">
    <location>
        <begin position="1"/>
        <end position="41"/>
    </location>
</feature>
<dbReference type="AlphaFoldDB" id="A0A6P4CYL9"/>
<reference evidence="7" key="1">
    <citation type="journal article" date="2016" name="Nat. Genet.">
        <title>The genome sequences of Arachis duranensis and Arachis ipaensis, the diploid ancestors of cultivated peanut.</title>
        <authorList>
            <person name="Bertioli D.J."/>
            <person name="Cannon S.B."/>
            <person name="Froenicke L."/>
            <person name="Huang G."/>
            <person name="Farmer A.D."/>
            <person name="Cannon E.K."/>
            <person name="Liu X."/>
            <person name="Gao D."/>
            <person name="Clevenger J."/>
            <person name="Dash S."/>
            <person name="Ren L."/>
            <person name="Moretzsohn M.C."/>
            <person name="Shirasawa K."/>
            <person name="Huang W."/>
            <person name="Vidigal B."/>
            <person name="Abernathy B."/>
            <person name="Chu Y."/>
            <person name="Niederhuth C.E."/>
            <person name="Umale P."/>
            <person name="Araujo A.C."/>
            <person name="Kozik A."/>
            <person name="Kim K.D."/>
            <person name="Burow M.D."/>
            <person name="Varshney R.K."/>
            <person name="Wang X."/>
            <person name="Zhang X."/>
            <person name="Barkley N."/>
            <person name="Guimaraes P.M."/>
            <person name="Isobe S."/>
            <person name="Guo B."/>
            <person name="Liao B."/>
            <person name="Stalker H.T."/>
            <person name="Schmitz R.J."/>
            <person name="Scheffler B.E."/>
            <person name="Leal-Bertioli S.C."/>
            <person name="Xun X."/>
            <person name="Jackson S.A."/>
            <person name="Michelmore R."/>
            <person name="Ozias-Akins P."/>
        </authorList>
    </citation>
    <scope>NUCLEOTIDE SEQUENCE [LARGE SCALE GENOMIC DNA]</scope>
    <source>
        <strain evidence="7">cv. V14167</strain>
    </source>
</reference>